<dbReference type="Gene3D" id="1.10.238.10">
    <property type="entry name" value="EF-hand"/>
    <property type="match status" value="2"/>
</dbReference>
<dbReference type="InterPro" id="IPR002048">
    <property type="entry name" value="EF_hand_dom"/>
</dbReference>
<keyword evidence="2" id="KW-0106">Calcium</keyword>
<gene>
    <name evidence="5" type="ORF">PCOS0759_LOCUS5311</name>
</gene>
<organism evidence="5">
    <name type="scientific">Percolomonas cosmopolitus</name>
    <dbReference type="NCBI Taxonomy" id="63605"/>
    <lineage>
        <taxon>Eukaryota</taxon>
        <taxon>Discoba</taxon>
        <taxon>Heterolobosea</taxon>
        <taxon>Tetramitia</taxon>
        <taxon>Eutetramitia</taxon>
        <taxon>Percolomonadidae</taxon>
        <taxon>Percolomonas</taxon>
    </lineage>
</organism>
<reference evidence="5" key="1">
    <citation type="submission" date="2021-01" db="EMBL/GenBank/DDBJ databases">
        <authorList>
            <person name="Corre E."/>
            <person name="Pelletier E."/>
            <person name="Niang G."/>
            <person name="Scheremetjew M."/>
            <person name="Finn R."/>
            <person name="Kale V."/>
            <person name="Holt S."/>
            <person name="Cochrane G."/>
            <person name="Meng A."/>
            <person name="Brown T."/>
            <person name="Cohen L."/>
        </authorList>
    </citation>
    <scope>NUCLEOTIDE SEQUENCE</scope>
    <source>
        <strain evidence="5">WS</strain>
    </source>
</reference>
<evidence type="ECO:0000256" key="1">
    <source>
        <dbReference type="ARBA" id="ARBA00022737"/>
    </source>
</evidence>
<feature type="compositionally biased region" description="Polar residues" evidence="3">
    <location>
        <begin position="13"/>
        <end position="24"/>
    </location>
</feature>
<feature type="domain" description="EF-hand" evidence="4">
    <location>
        <begin position="51"/>
        <end position="86"/>
    </location>
</feature>
<evidence type="ECO:0000313" key="5">
    <source>
        <dbReference type="EMBL" id="CAD9082071.1"/>
    </source>
</evidence>
<dbReference type="PANTHER" id="PTHR23048">
    <property type="entry name" value="MYOSIN LIGHT CHAIN 1, 3"/>
    <property type="match status" value="1"/>
</dbReference>
<name>A0A7S1KR21_9EUKA</name>
<dbReference type="AlphaFoldDB" id="A0A7S1KR21"/>
<dbReference type="GO" id="GO:0005509">
    <property type="term" value="F:calcium ion binding"/>
    <property type="evidence" value="ECO:0007669"/>
    <property type="project" value="InterPro"/>
</dbReference>
<dbReference type="InterPro" id="IPR018247">
    <property type="entry name" value="EF_Hand_1_Ca_BS"/>
</dbReference>
<proteinExistence type="predicted"/>
<feature type="region of interest" description="Disordered" evidence="3">
    <location>
        <begin position="1"/>
        <end position="33"/>
    </location>
</feature>
<dbReference type="PANTHER" id="PTHR23048:SF0">
    <property type="entry name" value="CALMODULIN LIKE 3"/>
    <property type="match status" value="1"/>
</dbReference>
<dbReference type="SMART" id="SM00054">
    <property type="entry name" value="EFh"/>
    <property type="match status" value="3"/>
</dbReference>
<keyword evidence="1" id="KW-0677">Repeat</keyword>
<dbReference type="EMBL" id="HBGD01006401">
    <property type="protein sequence ID" value="CAD9082071.1"/>
    <property type="molecule type" value="Transcribed_RNA"/>
</dbReference>
<dbReference type="InterPro" id="IPR050230">
    <property type="entry name" value="CALM/Myosin/TropC-like"/>
</dbReference>
<protein>
    <recommendedName>
        <fullName evidence="4">EF-hand domain-containing protein</fullName>
    </recommendedName>
</protein>
<dbReference type="InterPro" id="IPR011992">
    <property type="entry name" value="EF-hand-dom_pair"/>
</dbReference>
<accession>A0A7S1KR21</accession>
<dbReference type="SUPFAM" id="SSF47473">
    <property type="entry name" value="EF-hand"/>
    <property type="match status" value="1"/>
</dbReference>
<dbReference type="GO" id="GO:0016460">
    <property type="term" value="C:myosin II complex"/>
    <property type="evidence" value="ECO:0007669"/>
    <property type="project" value="TreeGrafter"/>
</dbReference>
<sequence>MGAGASKDEKSKNANTSSDSGSSPKNDEESGKRSFEVTKEIFAKHVSLYPSQTQVLSHTFNLFDISQTNTITATDLQKFFEMVLDENVTEVEVEKMIAKVTDGKSKEISYEQFEDFMREDNDYLFRYKTFTMGSSTDASASAALRKMESSAQSDTSSLKKGGSASDLTTLKQRNIITAKSMNKKLTKFEQENDNLRKAFDIFDFSERGQVSLSDLIDLMKMMGIEMSPEEVAALFGIVGRKRHVDFTQFCEIYQSAGGGI</sequence>
<evidence type="ECO:0000259" key="4">
    <source>
        <dbReference type="PROSITE" id="PS50222"/>
    </source>
</evidence>
<feature type="domain" description="EF-hand" evidence="4">
    <location>
        <begin position="190"/>
        <end position="225"/>
    </location>
</feature>
<feature type="compositionally biased region" description="Basic and acidic residues" evidence="3">
    <location>
        <begin position="1"/>
        <end position="12"/>
    </location>
</feature>
<dbReference type="PROSITE" id="PS50222">
    <property type="entry name" value="EF_HAND_2"/>
    <property type="match status" value="2"/>
</dbReference>
<dbReference type="Pfam" id="PF13499">
    <property type="entry name" value="EF-hand_7"/>
    <property type="match status" value="1"/>
</dbReference>
<evidence type="ECO:0000256" key="3">
    <source>
        <dbReference type="SAM" id="MobiDB-lite"/>
    </source>
</evidence>
<evidence type="ECO:0000256" key="2">
    <source>
        <dbReference type="ARBA" id="ARBA00022837"/>
    </source>
</evidence>
<dbReference type="PROSITE" id="PS00018">
    <property type="entry name" value="EF_HAND_1"/>
    <property type="match status" value="1"/>
</dbReference>